<evidence type="ECO:0000313" key="1">
    <source>
        <dbReference type="EMBL" id="QUP53517.1"/>
    </source>
</evidence>
<keyword evidence="2" id="KW-1185">Reference proteome</keyword>
<gene>
    <name evidence="1" type="ORF">GO998_06910</name>
</gene>
<name>A0ABX7ZE62_9RALS</name>
<dbReference type="SUPFAM" id="SSF48371">
    <property type="entry name" value="ARM repeat"/>
    <property type="match status" value="1"/>
</dbReference>
<dbReference type="Proteomes" id="UP000677898">
    <property type="component" value="Chromosome"/>
</dbReference>
<dbReference type="RefSeq" id="WP_211904809.1">
    <property type="nucleotide sequence ID" value="NZ_CP046729.1"/>
</dbReference>
<accession>A0ABX7ZE62</accession>
<organism evidence="1 2">
    <name type="scientific">Ralstonia syzygii</name>
    <dbReference type="NCBI Taxonomy" id="28097"/>
    <lineage>
        <taxon>Bacteria</taxon>
        <taxon>Pseudomonadati</taxon>
        <taxon>Pseudomonadota</taxon>
        <taxon>Betaproteobacteria</taxon>
        <taxon>Burkholderiales</taxon>
        <taxon>Burkholderiaceae</taxon>
        <taxon>Ralstonia</taxon>
        <taxon>Ralstonia solanacearum species complex</taxon>
    </lineage>
</organism>
<evidence type="ECO:0008006" key="3">
    <source>
        <dbReference type="Google" id="ProtNLM"/>
    </source>
</evidence>
<proteinExistence type="predicted"/>
<dbReference type="EMBL" id="CP046729">
    <property type="protein sequence ID" value="QUP53517.1"/>
    <property type="molecule type" value="Genomic_DNA"/>
</dbReference>
<dbReference type="InterPro" id="IPR016024">
    <property type="entry name" value="ARM-type_fold"/>
</dbReference>
<evidence type="ECO:0000313" key="2">
    <source>
        <dbReference type="Proteomes" id="UP000677898"/>
    </source>
</evidence>
<protein>
    <recommendedName>
        <fullName evidence="3">HEAT repeat domain-containing protein</fullName>
    </recommendedName>
</protein>
<reference evidence="1 2" key="1">
    <citation type="journal article" date="2021" name="Phytopathology">
        <title>Complete genome sequence of Ralstonia syzygii subsp. indonesiensis strain LLRS-1, isolated from wilted tobacco in China.</title>
        <authorList>
            <person name="Lu C.H."/>
            <person name="Li J.Y."/>
            <person name="Mi M.G."/>
            <person name="Lin Z.L."/>
            <person name="Jiang N."/>
            <person name="Gai X."/>
            <person name="Ma J.H."/>
            <person name="Lei L.P."/>
            <person name="Xia Z.Y."/>
        </authorList>
    </citation>
    <scope>NUCLEOTIDE SEQUENCE [LARGE SCALE GENOMIC DNA]</scope>
    <source>
        <strain evidence="1 2">LLRS-1</strain>
    </source>
</reference>
<sequence length="122" mass="13674">MSDKDNIDAARDLFATYAQDFWKILKERGHKPANKISDKARALIKHWDDRGKALELLHPLLSHEVEAVRYWAATGLIDRGAQEESIAVLLEVSKNPKGFMAIAAQTLLENRGIPLSKDGDTH</sequence>